<keyword evidence="2" id="KW-1003">Cell membrane</keyword>
<keyword evidence="7 8" id="KW-0472">Membrane</keyword>
<evidence type="ECO:0000259" key="9">
    <source>
        <dbReference type="Pfam" id="PF13231"/>
    </source>
</evidence>
<dbReference type="RefSeq" id="WP_244675393.1">
    <property type="nucleotide sequence ID" value="NZ_CP095046.1"/>
</dbReference>
<keyword evidence="3" id="KW-0328">Glycosyltransferase</keyword>
<keyword evidence="11" id="KW-1185">Reference proteome</keyword>
<feature type="transmembrane region" description="Helical" evidence="8">
    <location>
        <begin position="208"/>
        <end position="231"/>
    </location>
</feature>
<dbReference type="GO" id="GO:0009103">
    <property type="term" value="P:lipopolysaccharide biosynthetic process"/>
    <property type="evidence" value="ECO:0007669"/>
    <property type="project" value="UniProtKB-ARBA"/>
</dbReference>
<feature type="transmembrane region" description="Helical" evidence="8">
    <location>
        <begin position="346"/>
        <end position="367"/>
    </location>
</feature>
<feature type="domain" description="Glycosyltransferase RgtA/B/C/D-like" evidence="9">
    <location>
        <begin position="122"/>
        <end position="256"/>
    </location>
</feature>
<reference evidence="10" key="1">
    <citation type="submission" date="2022-04" db="EMBL/GenBank/DDBJ databases">
        <title>Hymenobacter sp. isolated from the air.</title>
        <authorList>
            <person name="Won M."/>
            <person name="Lee C.-M."/>
            <person name="Woen H.-Y."/>
            <person name="Kwon S.-W."/>
        </authorList>
    </citation>
    <scope>NUCLEOTIDE SEQUENCE</scope>
    <source>
        <strain evidence="10">5116S-3</strain>
    </source>
</reference>
<feature type="transmembrane region" description="Helical" evidence="8">
    <location>
        <begin position="283"/>
        <end position="301"/>
    </location>
</feature>
<evidence type="ECO:0000256" key="1">
    <source>
        <dbReference type="ARBA" id="ARBA00004651"/>
    </source>
</evidence>
<name>A0A8T9Q381_9BACT</name>
<feature type="transmembrane region" description="Helical" evidence="8">
    <location>
        <begin position="404"/>
        <end position="425"/>
    </location>
</feature>
<dbReference type="EMBL" id="CP095046">
    <property type="protein sequence ID" value="UOQ71994.1"/>
    <property type="molecule type" value="Genomic_DNA"/>
</dbReference>
<organism evidence="10 11">
    <name type="scientific">Hymenobacter cellulosilyticus</name>
    <dbReference type="NCBI Taxonomy" id="2932248"/>
    <lineage>
        <taxon>Bacteria</taxon>
        <taxon>Pseudomonadati</taxon>
        <taxon>Bacteroidota</taxon>
        <taxon>Cytophagia</taxon>
        <taxon>Cytophagales</taxon>
        <taxon>Hymenobacteraceae</taxon>
        <taxon>Hymenobacter</taxon>
    </lineage>
</organism>
<feature type="transmembrane region" description="Helical" evidence="8">
    <location>
        <begin position="313"/>
        <end position="334"/>
    </location>
</feature>
<accession>A0A8T9Q381</accession>
<feature type="transmembrane region" description="Helical" evidence="8">
    <location>
        <begin position="21"/>
        <end position="38"/>
    </location>
</feature>
<comment type="subcellular location">
    <subcellularLocation>
        <location evidence="1">Cell membrane</location>
        <topology evidence="1">Multi-pass membrane protein</topology>
    </subcellularLocation>
</comment>
<evidence type="ECO:0000256" key="2">
    <source>
        <dbReference type="ARBA" id="ARBA00022475"/>
    </source>
</evidence>
<dbReference type="Pfam" id="PF13231">
    <property type="entry name" value="PMT_2"/>
    <property type="match status" value="1"/>
</dbReference>
<dbReference type="AlphaFoldDB" id="A0A8T9Q381"/>
<keyword evidence="6 8" id="KW-1133">Transmembrane helix</keyword>
<feature type="transmembrane region" description="Helical" evidence="8">
    <location>
        <begin position="373"/>
        <end position="392"/>
    </location>
</feature>
<dbReference type="PANTHER" id="PTHR33908">
    <property type="entry name" value="MANNOSYLTRANSFERASE YKCB-RELATED"/>
    <property type="match status" value="1"/>
</dbReference>
<dbReference type="GO" id="GO:0016763">
    <property type="term" value="F:pentosyltransferase activity"/>
    <property type="evidence" value="ECO:0007669"/>
    <property type="project" value="TreeGrafter"/>
</dbReference>
<keyword evidence="5 8" id="KW-0812">Transmembrane</keyword>
<sequence length="543" mass="61644">MAFYQSLTTFTELPEAKQRQWAVGGFFALLLLVGVFIFKDYGVSWDESIDRINGLVNAKYMLDQVAPEWVSQQALLVNVPEFHSHEEVDHGALFHLPFAFIEIMAGGIDSRTYYLIRHFSIFLSFVLGTWALYKIALIRFQSWKLGLLAAALLVLSPRIFADAFYNGKDLVFMAFFTVAVYTLVRLLERPTVGAAVLHGLATAIATDMRILGCMLFALSLGMFVLEAIYATDSRRRSLLLKVFGVYCVATVAFTIMGWPFLWEKPFMKFALAFEKMRRFRWEGSLLYLGEEIMGTNLPWHYTPVWIAISTPVAYTLACVIGALAYVYALLRSGLGTLRTFAGRLDLLFSGWFVLPILMIIVLHSVIYDGWRHMYFVYPGLLLLAVRGVAWLWEVSRSHALLRRVALGLALLAGAEAVLTTGRMVASHPHQQVYYSFLSAEQAGDLFERDYWGLSFRKGLEWILAHDSASTIPVDCAFPILLENNMAILKPEDRSRLQIKPGDRNAYYFASYRTHPQAYPDSMGSELHSIYTNGIKILSVYHRW</sequence>
<gene>
    <name evidence="10" type="ORF">MUN79_25965</name>
</gene>
<keyword evidence="4" id="KW-0808">Transferase</keyword>
<dbReference type="PANTHER" id="PTHR33908:SF11">
    <property type="entry name" value="MEMBRANE PROTEIN"/>
    <property type="match status" value="1"/>
</dbReference>
<evidence type="ECO:0000313" key="10">
    <source>
        <dbReference type="EMBL" id="UOQ71994.1"/>
    </source>
</evidence>
<evidence type="ECO:0000313" key="11">
    <source>
        <dbReference type="Proteomes" id="UP000831796"/>
    </source>
</evidence>
<protein>
    <recommendedName>
        <fullName evidence="9">Glycosyltransferase RgtA/B/C/D-like domain-containing protein</fullName>
    </recommendedName>
</protein>
<evidence type="ECO:0000256" key="3">
    <source>
        <dbReference type="ARBA" id="ARBA00022676"/>
    </source>
</evidence>
<feature type="transmembrane region" description="Helical" evidence="8">
    <location>
        <begin position="114"/>
        <end position="133"/>
    </location>
</feature>
<dbReference type="InterPro" id="IPR038731">
    <property type="entry name" value="RgtA/B/C-like"/>
</dbReference>
<dbReference type="GO" id="GO:0005886">
    <property type="term" value="C:plasma membrane"/>
    <property type="evidence" value="ECO:0007669"/>
    <property type="project" value="UniProtKB-SubCell"/>
</dbReference>
<evidence type="ECO:0000256" key="8">
    <source>
        <dbReference type="SAM" id="Phobius"/>
    </source>
</evidence>
<feature type="transmembrane region" description="Helical" evidence="8">
    <location>
        <begin position="170"/>
        <end position="187"/>
    </location>
</feature>
<feature type="transmembrane region" description="Helical" evidence="8">
    <location>
        <begin position="145"/>
        <end position="164"/>
    </location>
</feature>
<evidence type="ECO:0000256" key="4">
    <source>
        <dbReference type="ARBA" id="ARBA00022679"/>
    </source>
</evidence>
<dbReference type="Proteomes" id="UP000831796">
    <property type="component" value="Chromosome"/>
</dbReference>
<evidence type="ECO:0000256" key="7">
    <source>
        <dbReference type="ARBA" id="ARBA00023136"/>
    </source>
</evidence>
<evidence type="ECO:0000256" key="6">
    <source>
        <dbReference type="ARBA" id="ARBA00022989"/>
    </source>
</evidence>
<proteinExistence type="predicted"/>
<feature type="transmembrane region" description="Helical" evidence="8">
    <location>
        <begin position="243"/>
        <end position="262"/>
    </location>
</feature>
<dbReference type="InterPro" id="IPR050297">
    <property type="entry name" value="LipidA_mod_glycosyltrf_83"/>
</dbReference>
<dbReference type="KEGG" id="hcu:MUN79_25965"/>
<evidence type="ECO:0000256" key="5">
    <source>
        <dbReference type="ARBA" id="ARBA00022692"/>
    </source>
</evidence>